<evidence type="ECO:0000256" key="5">
    <source>
        <dbReference type="ARBA" id="ARBA00022741"/>
    </source>
</evidence>
<dbReference type="EMBL" id="JAIZAY010000005">
    <property type="protein sequence ID" value="KAJ8041946.1"/>
    <property type="molecule type" value="Genomic_DNA"/>
</dbReference>
<dbReference type="PANTHER" id="PTHR45775">
    <property type="entry name" value="RAD, GEM/KIR FAMILY MEMBER 2, ISOFORM C"/>
    <property type="match status" value="1"/>
</dbReference>
<evidence type="ECO:0000313" key="13">
    <source>
        <dbReference type="Proteomes" id="UP001152320"/>
    </source>
</evidence>
<dbReference type="OrthoDB" id="5239715at2759"/>
<keyword evidence="5" id="KW-0547">Nucleotide-binding</keyword>
<sequence>MTIDRLSKELDTPRTMSSSESLDADKAESYEHSPLLVQKRPKSSTPPTKRDANSNNRWTITTLTTHEECATEADILENIQSQKSSKEELNPMNLRLELKDCSNHSSPRVPRQRSRSTSLPFLMLGNLQIQPKMDTSALRVVVLGEAGVGKSTLVQQFLFSVDNEWPDYDNASPEVTDQTYCKSLMVDEDKVNLEIVDTPAYGTEAFEEREDQYLSDGDAFLLVYSVTNRRSFKKANELRFKLQRSKESETVPIILVGNKTDLERSREVSFAEGKHFAALFDCKLIETSATLGLNIDELFHGVVRQVRLRKEKQLEDSETMSGGSEDSGKSSPSMRKRYSKKRRASTVLNRARGMLERIWRLRAGDEPIPGYRARSKSCHVMEIL</sequence>
<dbReference type="FunFam" id="3.40.50.300:FF:001032">
    <property type="entry name" value="GTP-binding protein REM 2"/>
    <property type="match status" value="1"/>
</dbReference>
<feature type="region of interest" description="Disordered" evidence="11">
    <location>
        <begin position="1"/>
        <end position="58"/>
    </location>
</feature>
<dbReference type="GO" id="GO:0003924">
    <property type="term" value="F:GTPase activity"/>
    <property type="evidence" value="ECO:0007669"/>
    <property type="project" value="InterPro"/>
</dbReference>
<dbReference type="InterPro" id="IPR027417">
    <property type="entry name" value="P-loop_NTPase"/>
</dbReference>
<dbReference type="InterPro" id="IPR001806">
    <property type="entry name" value="Small_GTPase"/>
</dbReference>
<protein>
    <recommendedName>
        <fullName evidence="9">GTP-binding protein REM 2</fullName>
    </recommendedName>
    <alternativeName>
        <fullName evidence="10">Rad and Gem-like GTP-binding protein 2</fullName>
    </alternativeName>
</protein>
<feature type="region of interest" description="Disordered" evidence="11">
    <location>
        <begin position="313"/>
        <end position="344"/>
    </location>
</feature>
<dbReference type="AlphaFoldDB" id="A0A9Q1CBR8"/>
<evidence type="ECO:0000256" key="8">
    <source>
        <dbReference type="ARBA" id="ARBA00053429"/>
    </source>
</evidence>
<dbReference type="PANTHER" id="PTHR45775:SF6">
    <property type="entry name" value="RAD, GEM_KIR FAMILY MEMBER 2, ISOFORM C"/>
    <property type="match status" value="1"/>
</dbReference>
<dbReference type="Proteomes" id="UP001152320">
    <property type="component" value="Chromosome 5"/>
</dbReference>
<keyword evidence="13" id="KW-1185">Reference proteome</keyword>
<evidence type="ECO:0000313" key="12">
    <source>
        <dbReference type="EMBL" id="KAJ8041946.1"/>
    </source>
</evidence>
<feature type="compositionally biased region" description="Basic residues" evidence="11">
    <location>
        <begin position="334"/>
        <end position="344"/>
    </location>
</feature>
<keyword evidence="3" id="KW-1003">Cell membrane</keyword>
<dbReference type="GO" id="GO:0005886">
    <property type="term" value="C:plasma membrane"/>
    <property type="evidence" value="ECO:0007669"/>
    <property type="project" value="UniProtKB-SubCell"/>
</dbReference>
<evidence type="ECO:0000256" key="7">
    <source>
        <dbReference type="ARBA" id="ARBA00023136"/>
    </source>
</evidence>
<gene>
    <name evidence="12" type="ORF">HOLleu_12888</name>
</gene>
<dbReference type="GO" id="GO:0005525">
    <property type="term" value="F:GTP binding"/>
    <property type="evidence" value="ECO:0007669"/>
    <property type="project" value="UniProtKB-KW"/>
</dbReference>
<evidence type="ECO:0000256" key="3">
    <source>
        <dbReference type="ARBA" id="ARBA00022475"/>
    </source>
</evidence>
<keyword evidence="7" id="KW-0472">Membrane</keyword>
<dbReference type="GO" id="GO:0005246">
    <property type="term" value="F:calcium channel regulator activity"/>
    <property type="evidence" value="ECO:0007669"/>
    <property type="project" value="TreeGrafter"/>
</dbReference>
<comment type="function">
    <text evidence="8">Binds GTP saturably and exhibits a low intrinsic rate of GTP hydrolysis.</text>
</comment>
<dbReference type="PRINTS" id="PR00449">
    <property type="entry name" value="RASTRNSFRMNG"/>
</dbReference>
<evidence type="ECO:0000256" key="10">
    <source>
        <dbReference type="ARBA" id="ARBA00076974"/>
    </source>
</evidence>
<evidence type="ECO:0000256" key="6">
    <source>
        <dbReference type="ARBA" id="ARBA00023134"/>
    </source>
</evidence>
<evidence type="ECO:0000256" key="9">
    <source>
        <dbReference type="ARBA" id="ARBA00070754"/>
    </source>
</evidence>
<dbReference type="PROSITE" id="PS51421">
    <property type="entry name" value="RAS"/>
    <property type="match status" value="1"/>
</dbReference>
<reference evidence="12" key="1">
    <citation type="submission" date="2021-10" db="EMBL/GenBank/DDBJ databases">
        <title>Tropical sea cucumber genome reveals ecological adaptation and Cuvierian tubules defense mechanism.</title>
        <authorList>
            <person name="Chen T."/>
        </authorList>
    </citation>
    <scope>NUCLEOTIDE SEQUENCE</scope>
    <source>
        <strain evidence="12">Nanhai2018</strain>
        <tissue evidence="12">Muscle</tissue>
    </source>
</reference>
<dbReference type="InterPro" id="IPR005225">
    <property type="entry name" value="Small_GTP-bd"/>
</dbReference>
<feature type="compositionally biased region" description="Polar residues" evidence="11">
    <location>
        <begin position="43"/>
        <end position="58"/>
    </location>
</feature>
<organism evidence="12 13">
    <name type="scientific">Holothuria leucospilota</name>
    <name type="common">Black long sea cucumber</name>
    <name type="synonym">Mertensiothuria leucospilota</name>
    <dbReference type="NCBI Taxonomy" id="206669"/>
    <lineage>
        <taxon>Eukaryota</taxon>
        <taxon>Metazoa</taxon>
        <taxon>Echinodermata</taxon>
        <taxon>Eleutherozoa</taxon>
        <taxon>Echinozoa</taxon>
        <taxon>Holothuroidea</taxon>
        <taxon>Aspidochirotacea</taxon>
        <taxon>Aspidochirotida</taxon>
        <taxon>Holothuriidae</taxon>
        <taxon>Holothuria</taxon>
    </lineage>
</organism>
<dbReference type="SUPFAM" id="SSF52540">
    <property type="entry name" value="P-loop containing nucleoside triphosphate hydrolases"/>
    <property type="match status" value="1"/>
</dbReference>
<dbReference type="InterPro" id="IPR051641">
    <property type="entry name" value="RGK_GTP-binding_reg"/>
</dbReference>
<comment type="caution">
    <text evidence="12">The sequence shown here is derived from an EMBL/GenBank/DDBJ whole genome shotgun (WGS) entry which is preliminary data.</text>
</comment>
<dbReference type="PROSITE" id="PS51419">
    <property type="entry name" value="RAB"/>
    <property type="match status" value="1"/>
</dbReference>
<comment type="subcellular location">
    <subcellularLocation>
        <location evidence="1">Cell membrane</location>
    </subcellularLocation>
</comment>
<keyword evidence="6" id="KW-0342">GTP-binding</keyword>
<dbReference type="SMART" id="SM00173">
    <property type="entry name" value="RAS"/>
    <property type="match status" value="1"/>
</dbReference>
<keyword evidence="4" id="KW-0597">Phosphoprotein</keyword>
<feature type="compositionally biased region" description="Polar residues" evidence="11">
    <location>
        <begin position="319"/>
        <end position="333"/>
    </location>
</feature>
<dbReference type="Pfam" id="PF00071">
    <property type="entry name" value="Ras"/>
    <property type="match status" value="1"/>
</dbReference>
<feature type="compositionally biased region" description="Basic and acidic residues" evidence="11">
    <location>
        <begin position="1"/>
        <end position="12"/>
    </location>
</feature>
<comment type="similarity">
    <text evidence="2">Belongs to the small GTPase superfamily. RGK family.</text>
</comment>
<name>A0A9Q1CBR8_HOLLE</name>
<evidence type="ECO:0000256" key="2">
    <source>
        <dbReference type="ARBA" id="ARBA00008846"/>
    </source>
</evidence>
<dbReference type="NCBIfam" id="TIGR00231">
    <property type="entry name" value="small_GTP"/>
    <property type="match status" value="1"/>
</dbReference>
<dbReference type="SMART" id="SM00174">
    <property type="entry name" value="RHO"/>
    <property type="match status" value="1"/>
</dbReference>
<evidence type="ECO:0000256" key="11">
    <source>
        <dbReference type="SAM" id="MobiDB-lite"/>
    </source>
</evidence>
<dbReference type="Gene3D" id="3.40.50.300">
    <property type="entry name" value="P-loop containing nucleotide triphosphate hydrolases"/>
    <property type="match status" value="1"/>
</dbReference>
<proteinExistence type="inferred from homology"/>
<dbReference type="SMART" id="SM00175">
    <property type="entry name" value="RAB"/>
    <property type="match status" value="1"/>
</dbReference>
<evidence type="ECO:0000256" key="4">
    <source>
        <dbReference type="ARBA" id="ARBA00022553"/>
    </source>
</evidence>
<evidence type="ECO:0000256" key="1">
    <source>
        <dbReference type="ARBA" id="ARBA00004236"/>
    </source>
</evidence>
<dbReference type="PROSITE" id="PS51420">
    <property type="entry name" value="RHO"/>
    <property type="match status" value="1"/>
</dbReference>
<accession>A0A9Q1CBR8</accession>